<feature type="non-terminal residue" evidence="5">
    <location>
        <position position="290"/>
    </location>
</feature>
<dbReference type="PRINTS" id="PR00508">
    <property type="entry name" value="S21N4MTFRASE"/>
</dbReference>
<dbReference type="InterPro" id="IPR001091">
    <property type="entry name" value="RM_Methyltransferase"/>
</dbReference>
<gene>
    <name evidence="5" type="ORF">S01H4_39249</name>
</gene>
<dbReference type="GO" id="GO:0032259">
    <property type="term" value="P:methylation"/>
    <property type="evidence" value="ECO:0007669"/>
    <property type="project" value="UniProtKB-KW"/>
</dbReference>
<accession>X1BPL1</accession>
<evidence type="ECO:0000256" key="3">
    <source>
        <dbReference type="SAM" id="MobiDB-lite"/>
    </source>
</evidence>
<dbReference type="InterPro" id="IPR002941">
    <property type="entry name" value="DNA_methylase_N4/N6"/>
</dbReference>
<feature type="domain" description="DNA methylase N-4/N-6" evidence="4">
    <location>
        <begin position="247"/>
        <end position="287"/>
    </location>
</feature>
<dbReference type="AlphaFoldDB" id="X1BPL1"/>
<evidence type="ECO:0000313" key="5">
    <source>
        <dbReference type="EMBL" id="GAG97859.1"/>
    </source>
</evidence>
<dbReference type="Gene3D" id="3.40.50.150">
    <property type="entry name" value="Vaccinia Virus protein VP39"/>
    <property type="match status" value="2"/>
</dbReference>
<feature type="non-terminal residue" evidence="5">
    <location>
        <position position="1"/>
    </location>
</feature>
<evidence type="ECO:0000259" key="4">
    <source>
        <dbReference type="Pfam" id="PF01555"/>
    </source>
</evidence>
<proteinExistence type="predicted"/>
<feature type="domain" description="DNA methylase N-4/N-6" evidence="4">
    <location>
        <begin position="2"/>
        <end position="170"/>
    </location>
</feature>
<sequence>SSVKDRFSNKHEFLYMFSQQQHYYFDLDAVREPHQYLEIEQRRKDFDDKVHYGGQQIDMRGKNRFDRKRSEDFNPLGKNPGDVFEIPSETRTLGAILGTGNAVKTPGGKGWTGHPPGGEHALRKDPRWCPPEGKNPGDFWSIPTQPFPEAHFAVFPEKLVEKPIKAGCPEEICKKCGKARERIVERTGYPDPENNEDDQGRRKSSGDVATDTGRRKVLSGKRHAEFKIQNPDKTIGWTDCGCGVGFEGGVVLDPFCGASTTCYVAKEMGRKYIGIDIKKEYVEMSEKRLA</sequence>
<protein>
    <recommendedName>
        <fullName evidence="4">DNA methylase N-4/N-6 domain-containing protein</fullName>
    </recommendedName>
</protein>
<keyword evidence="2" id="KW-0808">Transferase</keyword>
<evidence type="ECO:0000256" key="1">
    <source>
        <dbReference type="ARBA" id="ARBA00022603"/>
    </source>
</evidence>
<keyword evidence="1" id="KW-0489">Methyltransferase</keyword>
<organism evidence="5">
    <name type="scientific">marine sediment metagenome</name>
    <dbReference type="NCBI Taxonomy" id="412755"/>
    <lineage>
        <taxon>unclassified sequences</taxon>
        <taxon>metagenomes</taxon>
        <taxon>ecological metagenomes</taxon>
    </lineage>
</organism>
<evidence type="ECO:0000256" key="2">
    <source>
        <dbReference type="ARBA" id="ARBA00022679"/>
    </source>
</evidence>
<name>X1BPL1_9ZZZZ</name>
<dbReference type="SUPFAM" id="SSF53335">
    <property type="entry name" value="S-adenosyl-L-methionine-dependent methyltransferases"/>
    <property type="match status" value="2"/>
</dbReference>
<dbReference type="GO" id="GO:0003677">
    <property type="term" value="F:DNA binding"/>
    <property type="evidence" value="ECO:0007669"/>
    <property type="project" value="InterPro"/>
</dbReference>
<dbReference type="Pfam" id="PF01555">
    <property type="entry name" value="N6_N4_Mtase"/>
    <property type="match status" value="2"/>
</dbReference>
<comment type="caution">
    <text evidence="5">The sequence shown here is derived from an EMBL/GenBank/DDBJ whole genome shotgun (WGS) entry which is preliminary data.</text>
</comment>
<dbReference type="EMBL" id="BART01021239">
    <property type="protein sequence ID" value="GAG97859.1"/>
    <property type="molecule type" value="Genomic_DNA"/>
</dbReference>
<reference evidence="5" key="1">
    <citation type="journal article" date="2014" name="Front. Microbiol.">
        <title>High frequency of phylogenetically diverse reductive dehalogenase-homologous genes in deep subseafloor sedimentary metagenomes.</title>
        <authorList>
            <person name="Kawai M."/>
            <person name="Futagami T."/>
            <person name="Toyoda A."/>
            <person name="Takaki Y."/>
            <person name="Nishi S."/>
            <person name="Hori S."/>
            <person name="Arai W."/>
            <person name="Tsubouchi T."/>
            <person name="Morono Y."/>
            <person name="Uchiyama I."/>
            <person name="Ito T."/>
            <person name="Fujiyama A."/>
            <person name="Inagaki F."/>
            <person name="Takami H."/>
        </authorList>
    </citation>
    <scope>NUCLEOTIDE SEQUENCE</scope>
    <source>
        <strain evidence="5">Expedition CK06-06</strain>
    </source>
</reference>
<dbReference type="InterPro" id="IPR029063">
    <property type="entry name" value="SAM-dependent_MTases_sf"/>
</dbReference>
<feature type="region of interest" description="Disordered" evidence="3">
    <location>
        <begin position="185"/>
        <end position="215"/>
    </location>
</feature>
<dbReference type="GO" id="GO:0008170">
    <property type="term" value="F:N-methyltransferase activity"/>
    <property type="evidence" value="ECO:0007669"/>
    <property type="project" value="InterPro"/>
</dbReference>